<reference evidence="1" key="1">
    <citation type="submission" date="2020-11" db="EMBL/GenBank/DDBJ databases">
        <authorList>
            <person name="Tran Van P."/>
        </authorList>
    </citation>
    <scope>NUCLEOTIDE SEQUENCE</scope>
</reference>
<dbReference type="AlphaFoldDB" id="A0A7R9K6D3"/>
<accession>A0A7R9K6D3</accession>
<name>A0A7R9K6D3_TIMGE</name>
<sequence length="72" mass="7981">MSRGAWHCHIDDSQCIWNTRVFSQVIAGPVAITAERNRLNASTQLRGTYYAGAALFAHRPQSEPEEAKSVAH</sequence>
<gene>
    <name evidence="1" type="ORF">TGEB3V08_LOCUS8823</name>
</gene>
<dbReference type="EMBL" id="OE843617">
    <property type="protein sequence ID" value="CAD7603563.1"/>
    <property type="molecule type" value="Genomic_DNA"/>
</dbReference>
<organism evidence="1">
    <name type="scientific">Timema genevievae</name>
    <name type="common">Walking stick</name>
    <dbReference type="NCBI Taxonomy" id="629358"/>
    <lineage>
        <taxon>Eukaryota</taxon>
        <taxon>Metazoa</taxon>
        <taxon>Ecdysozoa</taxon>
        <taxon>Arthropoda</taxon>
        <taxon>Hexapoda</taxon>
        <taxon>Insecta</taxon>
        <taxon>Pterygota</taxon>
        <taxon>Neoptera</taxon>
        <taxon>Polyneoptera</taxon>
        <taxon>Phasmatodea</taxon>
        <taxon>Timematodea</taxon>
        <taxon>Timematoidea</taxon>
        <taxon>Timematidae</taxon>
        <taxon>Timema</taxon>
    </lineage>
</organism>
<evidence type="ECO:0000313" key="1">
    <source>
        <dbReference type="EMBL" id="CAD7603563.1"/>
    </source>
</evidence>
<proteinExistence type="predicted"/>
<protein>
    <submittedName>
        <fullName evidence="1">Uncharacterized protein</fullName>
    </submittedName>
</protein>